<organism evidence="1 2">
    <name type="scientific">Candidatus Coprosoma intestinipullorum</name>
    <dbReference type="NCBI Taxonomy" id="2840752"/>
    <lineage>
        <taxon>Bacteria</taxon>
        <taxon>Bacillati</taxon>
        <taxon>Bacillota</taxon>
        <taxon>Bacillota incertae sedis</taxon>
        <taxon>Candidatus Coprosoma</taxon>
    </lineage>
</organism>
<reference evidence="1" key="2">
    <citation type="journal article" date="2021" name="PeerJ">
        <title>Extensive microbial diversity within the chicken gut microbiome revealed by metagenomics and culture.</title>
        <authorList>
            <person name="Gilroy R."/>
            <person name="Ravi A."/>
            <person name="Getino M."/>
            <person name="Pursley I."/>
            <person name="Horton D.L."/>
            <person name="Alikhan N.F."/>
            <person name="Baker D."/>
            <person name="Gharbi K."/>
            <person name="Hall N."/>
            <person name="Watson M."/>
            <person name="Adriaenssens E.M."/>
            <person name="Foster-Nyarko E."/>
            <person name="Jarju S."/>
            <person name="Secka A."/>
            <person name="Antonio M."/>
            <person name="Oren A."/>
            <person name="Chaudhuri R.R."/>
            <person name="La Ragione R."/>
            <person name="Hildebrand F."/>
            <person name="Pallen M.J."/>
        </authorList>
    </citation>
    <scope>NUCLEOTIDE SEQUENCE</scope>
    <source>
        <strain evidence="1">CHK147-3167</strain>
    </source>
</reference>
<reference evidence="1" key="1">
    <citation type="submission" date="2020-10" db="EMBL/GenBank/DDBJ databases">
        <authorList>
            <person name="Gilroy R."/>
        </authorList>
    </citation>
    <scope>NUCLEOTIDE SEQUENCE</scope>
    <source>
        <strain evidence="1">CHK147-3167</strain>
    </source>
</reference>
<dbReference type="AlphaFoldDB" id="A0A9D0ZT00"/>
<evidence type="ECO:0000313" key="1">
    <source>
        <dbReference type="EMBL" id="HIQ91552.1"/>
    </source>
</evidence>
<comment type="caution">
    <text evidence="1">The sequence shown here is derived from an EMBL/GenBank/DDBJ whole genome shotgun (WGS) entry which is preliminary data.</text>
</comment>
<proteinExistence type="predicted"/>
<evidence type="ECO:0000313" key="2">
    <source>
        <dbReference type="Proteomes" id="UP000886786"/>
    </source>
</evidence>
<dbReference type="EMBL" id="DVFV01000138">
    <property type="protein sequence ID" value="HIQ91552.1"/>
    <property type="molecule type" value="Genomic_DNA"/>
</dbReference>
<protein>
    <submittedName>
        <fullName evidence="1">Uncharacterized protein</fullName>
    </submittedName>
</protein>
<gene>
    <name evidence="1" type="ORF">IAB27_08085</name>
</gene>
<accession>A0A9D0ZT00</accession>
<sequence length="206" mass="24195">MYNIKKGEISIEYGKDKIRIYYCPEDLSGDEKIEVIKNVESEYGQGRSYEIHKVREGYPVSAKPGSISVWLPPKPKKLKIKKEPKEEGKIPAYTVEYDKDEEIYNILINVEGKMKKDSEKIILKEVFDKIPSHSRYRIIWHYQDYDIIDDPKQTDYMINAIQNTIGKTINDQKQVDSFRKEIDKYDELAELEASWNAEFTGKNTKK</sequence>
<dbReference type="Proteomes" id="UP000886786">
    <property type="component" value="Unassembled WGS sequence"/>
</dbReference>
<name>A0A9D0ZT00_9FIRM</name>